<evidence type="ECO:0000313" key="2">
    <source>
        <dbReference type="Proteomes" id="UP000039541"/>
    </source>
</evidence>
<name>A0A655DY41_SALET</name>
<sequence>MRLRRQARIIFRLFRQHRLFNKQRTIGFQFFNQHLRHRRANATVEIEPKLNFTAKSFADLRHGIDRRIHRTGVINHAHLFTAVQLEGVKTNTAQFFNTVNDVCRTIAAHPAIGLDFVAHQAAHELPDRRIQHLAFDIPQCLVNTGDGAHHNRAAAIKTGPVHYLPQVVDTRRIFPYQVVGKLMYCRLNSTCPTFNDRLSPANHAFIRFDFQEHPTWR</sequence>
<reference evidence="1 2" key="1">
    <citation type="submission" date="2015-03" db="EMBL/GenBank/DDBJ databases">
        <authorList>
            <consortium name="Pathogen Informatics"/>
        </authorList>
    </citation>
    <scope>NUCLEOTIDE SEQUENCE [LARGE SCALE GENOMIC DNA]</scope>
    <source>
        <strain evidence="1 2">3476</strain>
    </source>
</reference>
<evidence type="ECO:0000313" key="1">
    <source>
        <dbReference type="EMBL" id="CNU89867.1"/>
    </source>
</evidence>
<protein>
    <submittedName>
        <fullName evidence="1">Uncharacterized protein</fullName>
    </submittedName>
</protein>
<dbReference type="Proteomes" id="UP000039541">
    <property type="component" value="Unassembled WGS sequence"/>
</dbReference>
<proteinExistence type="predicted"/>
<accession>A0A655DY41</accession>
<dbReference type="EMBL" id="CQPC01000064">
    <property type="protein sequence ID" value="CNU89867.1"/>
    <property type="molecule type" value="Genomic_DNA"/>
</dbReference>
<gene>
    <name evidence="1" type="ORF">ERS008202_03801</name>
</gene>
<dbReference type="AlphaFoldDB" id="A0A655DY41"/>
<organism evidence="1 2">
    <name type="scientific">Salmonella enterica subsp. enterica serovar Bovismorbificans</name>
    <dbReference type="NCBI Taxonomy" id="58097"/>
    <lineage>
        <taxon>Bacteria</taxon>
        <taxon>Pseudomonadati</taxon>
        <taxon>Pseudomonadota</taxon>
        <taxon>Gammaproteobacteria</taxon>
        <taxon>Enterobacterales</taxon>
        <taxon>Enterobacteriaceae</taxon>
        <taxon>Salmonella</taxon>
    </lineage>
</organism>